<dbReference type="GO" id="GO:0003779">
    <property type="term" value="F:actin binding"/>
    <property type="evidence" value="ECO:0007669"/>
    <property type="project" value="InterPro"/>
</dbReference>
<feature type="compositionally biased region" description="Basic and acidic residues" evidence="1">
    <location>
        <begin position="28"/>
        <end position="37"/>
    </location>
</feature>
<reference evidence="3 4" key="1">
    <citation type="submission" date="2020-03" db="EMBL/GenBank/DDBJ databases">
        <title>Draft Genome Sequence of Cudoniella acicularis.</title>
        <authorList>
            <person name="Buettner E."/>
            <person name="Kellner H."/>
        </authorList>
    </citation>
    <scope>NUCLEOTIDE SEQUENCE [LARGE SCALE GENOMIC DNA]</scope>
    <source>
        <strain evidence="3 4">DSM 108380</strain>
    </source>
</reference>
<organism evidence="3 4">
    <name type="scientific">Cudoniella acicularis</name>
    <dbReference type="NCBI Taxonomy" id="354080"/>
    <lineage>
        <taxon>Eukaryota</taxon>
        <taxon>Fungi</taxon>
        <taxon>Dikarya</taxon>
        <taxon>Ascomycota</taxon>
        <taxon>Pezizomycotina</taxon>
        <taxon>Leotiomycetes</taxon>
        <taxon>Helotiales</taxon>
        <taxon>Tricladiaceae</taxon>
        <taxon>Cudoniella</taxon>
    </lineage>
</organism>
<dbReference type="Pfam" id="PF02205">
    <property type="entry name" value="WH2"/>
    <property type="match status" value="1"/>
</dbReference>
<dbReference type="AlphaFoldDB" id="A0A8H4RE91"/>
<feature type="domain" description="WH2" evidence="2">
    <location>
        <begin position="8"/>
        <end position="28"/>
    </location>
</feature>
<dbReference type="InterPro" id="IPR003124">
    <property type="entry name" value="WH2_dom"/>
</dbReference>
<gene>
    <name evidence="3" type="ORF">G7Y89_g9644</name>
</gene>
<proteinExistence type="predicted"/>
<keyword evidence="4" id="KW-1185">Reference proteome</keyword>
<dbReference type="EMBL" id="JAAMPI010000803">
    <property type="protein sequence ID" value="KAF4628505.1"/>
    <property type="molecule type" value="Genomic_DNA"/>
</dbReference>
<protein>
    <recommendedName>
        <fullName evidence="2">WH2 domain-containing protein</fullName>
    </recommendedName>
</protein>
<evidence type="ECO:0000313" key="3">
    <source>
        <dbReference type="EMBL" id="KAF4628505.1"/>
    </source>
</evidence>
<dbReference type="Proteomes" id="UP000566819">
    <property type="component" value="Unassembled WGS sequence"/>
</dbReference>
<sequence>MRKAPSGDRADLLAGIQKAGGIGALKKVPKDQVRDRSGAVVPGGTDTGPAGSGLPPAGATGAAGGGGGLADALAAALNKRKQKVSASDDEADDDDW</sequence>
<accession>A0A8H4RE91</accession>
<comment type="caution">
    <text evidence="3">The sequence shown here is derived from an EMBL/GenBank/DDBJ whole genome shotgun (WGS) entry which is preliminary data.</text>
</comment>
<evidence type="ECO:0000256" key="1">
    <source>
        <dbReference type="SAM" id="MobiDB-lite"/>
    </source>
</evidence>
<name>A0A8H4RE91_9HELO</name>
<evidence type="ECO:0000259" key="2">
    <source>
        <dbReference type="PROSITE" id="PS51082"/>
    </source>
</evidence>
<dbReference type="OrthoDB" id="8963340at2759"/>
<dbReference type="PROSITE" id="PS51082">
    <property type="entry name" value="WH2"/>
    <property type="match status" value="1"/>
</dbReference>
<feature type="region of interest" description="Disordered" evidence="1">
    <location>
        <begin position="28"/>
        <end position="66"/>
    </location>
</feature>
<feature type="compositionally biased region" description="Low complexity" evidence="1">
    <location>
        <begin position="48"/>
        <end position="60"/>
    </location>
</feature>
<evidence type="ECO:0000313" key="4">
    <source>
        <dbReference type="Proteomes" id="UP000566819"/>
    </source>
</evidence>